<name>A0AAN9VBY9_9ORTH</name>
<dbReference type="InterPro" id="IPR015897">
    <property type="entry name" value="CHK_kinase-like"/>
</dbReference>
<gene>
    <name evidence="2" type="ORF">R5R35_010400</name>
</gene>
<feature type="domain" description="CHK kinase-like" evidence="1">
    <location>
        <begin position="128"/>
        <end position="335"/>
    </location>
</feature>
<dbReference type="Proteomes" id="UP001378592">
    <property type="component" value="Unassembled WGS sequence"/>
</dbReference>
<accession>A0AAN9VBY9</accession>
<protein>
    <recommendedName>
        <fullName evidence="1">CHK kinase-like domain-containing protein</fullName>
    </recommendedName>
</protein>
<dbReference type="SMART" id="SM00587">
    <property type="entry name" value="CHK"/>
    <property type="match status" value="1"/>
</dbReference>
<dbReference type="PANTHER" id="PTHR11012:SF48">
    <property type="entry name" value="CHK KINASE-LIKE DOMAIN-CONTAINING PROTEIN-RELATED"/>
    <property type="match status" value="1"/>
</dbReference>
<dbReference type="EMBL" id="JAZDUA010000472">
    <property type="protein sequence ID" value="KAK7792101.1"/>
    <property type="molecule type" value="Genomic_DNA"/>
</dbReference>
<sequence>MVQLSLLSDAEWLSAARRRLEEEGVAGGARATLVGVRAAAGDGEFGGFVGDSLPVRVDVRLPHATAYRELAFFVKALPSDCEVHAQMASTAFHKEAVAYRNLFPAMRALLPGGRTWAPRAYVVRGDALLMEDLMVQGFVERDRRQPFNFAHAAATLEALADFHASAWLLEAELQRETGRPTPLLDRQPDAFAEGLFVEKPTAVIHRWFAGALRGVQKAVQYVPQLKNRPDIDSILERFPIIHAKMVELIKPSTKFKNVMNHGDLWSNNILFRYGNGADALPTDVRLVDFQLVRYVPPAVDINQLLYLTTRPALRAARGGALLRRYHRALAAALARGGACVDAFLPWDELLASCDALRATGLITTPCYHHMSLVGPERFKHHFSPDNFEKFVLEERDELIEECFRDDDYFREKVGEEVLELVEGVLLGKDADFWTRTAQAPDAEAQNVRQ</sequence>
<evidence type="ECO:0000313" key="2">
    <source>
        <dbReference type="EMBL" id="KAK7792101.1"/>
    </source>
</evidence>
<reference evidence="2 3" key="1">
    <citation type="submission" date="2024-03" db="EMBL/GenBank/DDBJ databases">
        <title>The genome assembly and annotation of the cricket Gryllus longicercus Weissman &amp; Gray.</title>
        <authorList>
            <person name="Szrajer S."/>
            <person name="Gray D."/>
            <person name="Ylla G."/>
        </authorList>
    </citation>
    <scope>NUCLEOTIDE SEQUENCE [LARGE SCALE GENOMIC DNA]</scope>
    <source>
        <strain evidence="2">DAG 2021-001</strain>
        <tissue evidence="2">Whole body minus gut</tissue>
    </source>
</reference>
<evidence type="ECO:0000259" key="1">
    <source>
        <dbReference type="SMART" id="SM00587"/>
    </source>
</evidence>
<dbReference type="InterPro" id="IPR004119">
    <property type="entry name" value="EcKL"/>
</dbReference>
<dbReference type="Gene3D" id="3.90.1200.10">
    <property type="match status" value="1"/>
</dbReference>
<comment type="caution">
    <text evidence="2">The sequence shown here is derived from an EMBL/GenBank/DDBJ whole genome shotgun (WGS) entry which is preliminary data.</text>
</comment>
<dbReference type="InterPro" id="IPR011009">
    <property type="entry name" value="Kinase-like_dom_sf"/>
</dbReference>
<dbReference type="SUPFAM" id="SSF56112">
    <property type="entry name" value="Protein kinase-like (PK-like)"/>
    <property type="match status" value="1"/>
</dbReference>
<dbReference type="AlphaFoldDB" id="A0AAN9VBY9"/>
<keyword evidence="3" id="KW-1185">Reference proteome</keyword>
<proteinExistence type="predicted"/>
<evidence type="ECO:0000313" key="3">
    <source>
        <dbReference type="Proteomes" id="UP001378592"/>
    </source>
</evidence>
<dbReference type="PANTHER" id="PTHR11012">
    <property type="entry name" value="PROTEIN KINASE-LIKE DOMAIN-CONTAINING"/>
    <property type="match status" value="1"/>
</dbReference>
<organism evidence="2 3">
    <name type="scientific">Gryllus longicercus</name>
    <dbReference type="NCBI Taxonomy" id="2509291"/>
    <lineage>
        <taxon>Eukaryota</taxon>
        <taxon>Metazoa</taxon>
        <taxon>Ecdysozoa</taxon>
        <taxon>Arthropoda</taxon>
        <taxon>Hexapoda</taxon>
        <taxon>Insecta</taxon>
        <taxon>Pterygota</taxon>
        <taxon>Neoptera</taxon>
        <taxon>Polyneoptera</taxon>
        <taxon>Orthoptera</taxon>
        <taxon>Ensifera</taxon>
        <taxon>Gryllidea</taxon>
        <taxon>Grylloidea</taxon>
        <taxon>Gryllidae</taxon>
        <taxon>Gryllinae</taxon>
        <taxon>Gryllus</taxon>
    </lineage>
</organism>
<dbReference type="Pfam" id="PF02958">
    <property type="entry name" value="EcKL"/>
    <property type="match status" value="1"/>
</dbReference>